<dbReference type="Pfam" id="PF13177">
    <property type="entry name" value="DNA_pol3_delta2"/>
    <property type="match status" value="1"/>
</dbReference>
<accession>A0A1X7GYA6</accession>
<name>A0A1X7GYA6_9SPHN</name>
<evidence type="ECO:0000313" key="1">
    <source>
        <dbReference type="EMBL" id="SMF76648.1"/>
    </source>
</evidence>
<dbReference type="SUPFAM" id="SSF52540">
    <property type="entry name" value="P-loop containing nucleoside triphosphate hydrolases"/>
    <property type="match status" value="1"/>
</dbReference>
<evidence type="ECO:0000313" key="2">
    <source>
        <dbReference type="Proteomes" id="UP000192934"/>
    </source>
</evidence>
<dbReference type="Proteomes" id="UP000192934">
    <property type="component" value="Chromosome I"/>
</dbReference>
<reference evidence="2" key="1">
    <citation type="submission" date="2017-04" db="EMBL/GenBank/DDBJ databases">
        <authorList>
            <person name="Varghese N."/>
            <person name="Submissions S."/>
        </authorList>
    </citation>
    <scope>NUCLEOTIDE SEQUENCE [LARGE SCALE GENOMIC DNA]</scope>
    <source>
        <strain evidence="2">Dd16</strain>
    </source>
</reference>
<keyword evidence="2" id="KW-1185">Reference proteome</keyword>
<dbReference type="InterPro" id="IPR050238">
    <property type="entry name" value="DNA_Rep/Repair_Clamp_Loader"/>
</dbReference>
<sequence>MTPLFGHDEAVAAFRDALAGGRLHHAWLITGPEGIGKATFADKAALRVLAEGAGLAAATPGIDVPDDHASARLVAAGSHPDHVRLERLVKDSGADLARSISVDQVRRLQRLFARSGSQSLWRTVVIDSVDDLQREGANALLKNLEEPPPHSLFLLVSHAPERLLPTIRSRCRVLRLKPLDDHAMTAALRAALPEADDHEIAELRAAGQGRPGTAIAFQGLDIAALDRAMLEIASSGDRTNAQRSALARSLSGKAAQARYEALLARLPSLIATAARARRGPALAEALGLWERARDLAGSATRLSLDPESTVFELAGMLAALAPARRAA</sequence>
<dbReference type="OrthoDB" id="9811073at2"/>
<dbReference type="STRING" id="941907.SAMN06295910_2482"/>
<dbReference type="Gene3D" id="3.40.50.300">
    <property type="entry name" value="P-loop containing nucleotide triphosphate hydrolases"/>
    <property type="match status" value="1"/>
</dbReference>
<dbReference type="AlphaFoldDB" id="A0A1X7GYA6"/>
<dbReference type="PANTHER" id="PTHR11669">
    <property type="entry name" value="REPLICATION FACTOR C / DNA POLYMERASE III GAMMA-TAU SUBUNIT"/>
    <property type="match status" value="1"/>
</dbReference>
<dbReference type="GO" id="GO:0009360">
    <property type="term" value="C:DNA polymerase III complex"/>
    <property type="evidence" value="ECO:0007669"/>
    <property type="project" value="TreeGrafter"/>
</dbReference>
<organism evidence="1 2">
    <name type="scientific">Allosphingosinicella indica</name>
    <dbReference type="NCBI Taxonomy" id="941907"/>
    <lineage>
        <taxon>Bacteria</taxon>
        <taxon>Pseudomonadati</taxon>
        <taxon>Pseudomonadota</taxon>
        <taxon>Alphaproteobacteria</taxon>
        <taxon>Sphingomonadales</taxon>
        <taxon>Sphingomonadaceae</taxon>
        <taxon>Allosphingosinicella</taxon>
    </lineage>
</organism>
<protein>
    <submittedName>
        <fullName evidence="1">DNA polymerase-3 subunit delta</fullName>
    </submittedName>
</protein>
<gene>
    <name evidence="1" type="ORF">SAMN06295910_2482</name>
</gene>
<dbReference type="EMBL" id="LT840185">
    <property type="protein sequence ID" value="SMF76648.1"/>
    <property type="molecule type" value="Genomic_DNA"/>
</dbReference>
<dbReference type="NCBIfam" id="NF005677">
    <property type="entry name" value="PRK07471.1"/>
    <property type="match status" value="1"/>
</dbReference>
<dbReference type="RefSeq" id="WP_085219044.1">
    <property type="nucleotide sequence ID" value="NZ_LT840185.1"/>
</dbReference>
<dbReference type="InterPro" id="IPR027417">
    <property type="entry name" value="P-loop_NTPase"/>
</dbReference>
<dbReference type="PANTHER" id="PTHR11669:SF8">
    <property type="entry name" value="DNA POLYMERASE III SUBUNIT DELTA"/>
    <property type="match status" value="1"/>
</dbReference>
<proteinExistence type="predicted"/>
<dbReference type="GO" id="GO:0006261">
    <property type="term" value="P:DNA-templated DNA replication"/>
    <property type="evidence" value="ECO:0007669"/>
    <property type="project" value="TreeGrafter"/>
</dbReference>